<feature type="region of interest" description="Disordered" evidence="1">
    <location>
        <begin position="475"/>
        <end position="531"/>
    </location>
</feature>
<name>A0A0D0VPE8_CRYGA</name>
<feature type="compositionally biased region" description="Basic and acidic residues" evidence="1">
    <location>
        <begin position="708"/>
        <end position="740"/>
    </location>
</feature>
<proteinExistence type="predicted"/>
<keyword evidence="3" id="KW-0732">Signal</keyword>
<feature type="region of interest" description="Disordered" evidence="1">
    <location>
        <begin position="291"/>
        <end position="326"/>
    </location>
</feature>
<evidence type="ECO:0000313" key="4">
    <source>
        <dbReference type="EMBL" id="KIR48284.1"/>
    </source>
</evidence>
<feature type="region of interest" description="Disordered" evidence="1">
    <location>
        <begin position="379"/>
        <end position="463"/>
    </location>
</feature>
<organism evidence="4">
    <name type="scientific">Cryptococcus bacillisporus CA1280</name>
    <dbReference type="NCBI Taxonomy" id="1296109"/>
    <lineage>
        <taxon>Eukaryota</taxon>
        <taxon>Fungi</taxon>
        <taxon>Dikarya</taxon>
        <taxon>Basidiomycota</taxon>
        <taxon>Agaricomycotina</taxon>
        <taxon>Tremellomycetes</taxon>
        <taxon>Tremellales</taxon>
        <taxon>Cryptococcaceae</taxon>
        <taxon>Cryptococcus</taxon>
        <taxon>Cryptococcus gattii species complex</taxon>
    </lineage>
</organism>
<keyword evidence="2" id="KW-1133">Transmembrane helix</keyword>
<evidence type="ECO:0000256" key="3">
    <source>
        <dbReference type="SAM" id="SignalP"/>
    </source>
</evidence>
<gene>
    <name evidence="4" type="ORF">I312_02127</name>
</gene>
<accession>A0A0D0VPE8</accession>
<evidence type="ECO:0000256" key="2">
    <source>
        <dbReference type="SAM" id="Phobius"/>
    </source>
</evidence>
<dbReference type="AlphaFoldDB" id="A0A0D0VPE8"/>
<feature type="signal peptide" evidence="3">
    <location>
        <begin position="1"/>
        <end position="16"/>
    </location>
</feature>
<feature type="compositionally biased region" description="Low complexity" evidence="1">
    <location>
        <begin position="562"/>
        <end position="577"/>
    </location>
</feature>
<dbReference type="OrthoDB" id="2591431at2759"/>
<feature type="compositionally biased region" description="Low complexity" evidence="1">
    <location>
        <begin position="636"/>
        <end position="654"/>
    </location>
</feature>
<feature type="compositionally biased region" description="Low complexity" evidence="1">
    <location>
        <begin position="483"/>
        <end position="493"/>
    </location>
</feature>
<feature type="chain" id="PRO_5005427692" description="Mid2 domain-containing protein" evidence="3">
    <location>
        <begin position="17"/>
        <end position="740"/>
    </location>
</feature>
<feature type="compositionally biased region" description="Basic and acidic residues" evidence="1">
    <location>
        <begin position="676"/>
        <end position="690"/>
    </location>
</feature>
<evidence type="ECO:0000256" key="1">
    <source>
        <dbReference type="SAM" id="MobiDB-lite"/>
    </source>
</evidence>
<feature type="compositionally biased region" description="Basic and acidic residues" evidence="1">
    <location>
        <begin position="610"/>
        <end position="634"/>
    </location>
</feature>
<keyword evidence="2" id="KW-0812">Transmembrane</keyword>
<keyword evidence="2" id="KW-0472">Membrane</keyword>
<feature type="compositionally biased region" description="Polar residues" evidence="1">
    <location>
        <begin position="441"/>
        <end position="451"/>
    </location>
</feature>
<feature type="transmembrane region" description="Helical" evidence="2">
    <location>
        <begin position="366"/>
        <end position="386"/>
    </location>
</feature>
<protein>
    <recommendedName>
        <fullName evidence="5">Mid2 domain-containing protein</fullName>
    </recommendedName>
</protein>
<feature type="transmembrane region" description="Helical" evidence="2">
    <location>
        <begin position="334"/>
        <end position="354"/>
    </location>
</feature>
<feature type="compositionally biased region" description="Basic and acidic residues" evidence="1">
    <location>
        <begin position="511"/>
        <end position="521"/>
    </location>
</feature>
<sequence>MLCLILSLLLLHVARAGFLSVNMTEATECGTSLVQWSGDDGPYHLLLTPTKIVQHGYNVWVDSIPAGTNEYSLYIRQPAGLQFILTVWGASGITYAATTDVMTVGASVTNTKSCFMTDAQILSLYSFSFNMTTADGSDYPPQCSNISVSWPTSLESNVTSDVAKRNPIENSLEDLAIEINIDLEELSASSSEHLGNTTAPPTLFGVIPLGNSFSIPITFPRNSSFASHLPESSLSDNPTTHTSHGTTHLNWTVDMAKGTRFILVAGIGSAEQWASGGSSRMFTVGQGTTGCVGSESDGNGAPSVTASPSTATATTTVPVPADSESDPNSVVRTIVAVVCSVLGTLVLVGLMFICRRARNRRRARGAAVTVGTSAAAGAGGGGWGMFTKRGGSPKAVNRHSASETQLDLIASRDSHRDQSQDNLSRRDQQHERDTALLFMNNMHNPSVSPVTDSPVESMDPFRDRDPVKLGYTYPYLSGNQTQSGGRSDSSFAGSGSGTAFGGAQSSATTVTDRRGGMREDSFGSMGMGRQSSLDALLSRPSREYYDVPRFPTGASVSAYDHTSNPTYPTTTSNASYYLNRSRPAGPLVLHDPTSRDVDLSTDGGDGDIEGEAREFGQGEEERVSENVADLKRETLAISSQARSSPNSSLASPISTTMTSSLPPGGAPGPGRRRRTQPREQEMEYMVHQDAGRVPVARTTGAGVLELPPRYEEVNWSEEERREREEREREREQEGSGREER</sequence>
<feature type="compositionally biased region" description="Basic and acidic residues" evidence="1">
    <location>
        <begin position="410"/>
        <end position="434"/>
    </location>
</feature>
<reference evidence="4" key="1">
    <citation type="submission" date="2015-01" db="EMBL/GenBank/DDBJ databases">
        <title>The Genome Sequence of Cryptococcus gattii CA1280.</title>
        <authorList>
            <consortium name="The Broad Institute Genomics Platform"/>
            <person name="Cuomo C."/>
            <person name="Litvintseva A."/>
            <person name="Chen Y."/>
            <person name="Heitman J."/>
            <person name="Sun S."/>
            <person name="Springer D."/>
            <person name="Dromer F."/>
            <person name="Young S."/>
            <person name="Zeng Q."/>
            <person name="Gargeya S."/>
            <person name="Abouelleil A."/>
            <person name="Alvarado L."/>
            <person name="Chapman S.B."/>
            <person name="Gainer-Dewar J."/>
            <person name="Goldberg J."/>
            <person name="Griggs A."/>
            <person name="Gujja S."/>
            <person name="Hansen M."/>
            <person name="Howarth C."/>
            <person name="Imamovic A."/>
            <person name="Larimer J."/>
            <person name="Murphy C."/>
            <person name="Naylor J."/>
            <person name="Pearson M."/>
            <person name="Priest M."/>
            <person name="Roberts A."/>
            <person name="Saif S."/>
            <person name="Shea T."/>
            <person name="Sykes S."/>
            <person name="Wortman J."/>
            <person name="Nusbaum C."/>
            <person name="Birren B."/>
        </authorList>
    </citation>
    <scope>NUCLEOTIDE SEQUENCE [LARGE SCALE GENOMIC DNA]</scope>
    <source>
        <strain evidence="4">CA1280</strain>
    </source>
</reference>
<dbReference type="HOGENOM" id="CLU_375058_0_0_1"/>
<feature type="region of interest" description="Disordered" evidence="1">
    <location>
        <begin position="556"/>
        <end position="740"/>
    </location>
</feature>
<evidence type="ECO:0008006" key="5">
    <source>
        <dbReference type="Google" id="ProtNLM"/>
    </source>
</evidence>
<feature type="compositionally biased region" description="Low complexity" evidence="1">
    <location>
        <begin position="301"/>
        <end position="321"/>
    </location>
</feature>
<feature type="region of interest" description="Disordered" evidence="1">
    <location>
        <begin position="226"/>
        <end position="246"/>
    </location>
</feature>
<dbReference type="EMBL" id="KN847977">
    <property type="protein sequence ID" value="KIR48284.1"/>
    <property type="molecule type" value="Genomic_DNA"/>
</dbReference>